<evidence type="ECO:0000313" key="1">
    <source>
        <dbReference type="EMBL" id="CRK86641.1"/>
    </source>
</evidence>
<accession>A0A1J1HK69</accession>
<evidence type="ECO:0000313" key="2">
    <source>
        <dbReference type="Proteomes" id="UP000183832"/>
    </source>
</evidence>
<organism evidence="1 2">
    <name type="scientific">Clunio marinus</name>
    <dbReference type="NCBI Taxonomy" id="568069"/>
    <lineage>
        <taxon>Eukaryota</taxon>
        <taxon>Metazoa</taxon>
        <taxon>Ecdysozoa</taxon>
        <taxon>Arthropoda</taxon>
        <taxon>Hexapoda</taxon>
        <taxon>Insecta</taxon>
        <taxon>Pterygota</taxon>
        <taxon>Neoptera</taxon>
        <taxon>Endopterygota</taxon>
        <taxon>Diptera</taxon>
        <taxon>Nematocera</taxon>
        <taxon>Chironomoidea</taxon>
        <taxon>Chironomidae</taxon>
        <taxon>Clunio</taxon>
    </lineage>
</organism>
<dbReference type="EMBL" id="CVRI01000002">
    <property type="protein sequence ID" value="CRK86641.1"/>
    <property type="molecule type" value="Genomic_DNA"/>
</dbReference>
<sequence length="61" mass="7173">MPEIIKKESKKKRRKASAKYLYDYYGNLSEVAAVESTSLPQLNHIQKPKEIIRSKTMEEKF</sequence>
<name>A0A1J1HK69_9DIPT</name>
<dbReference type="AlphaFoldDB" id="A0A1J1HK69"/>
<proteinExistence type="predicted"/>
<protein>
    <submittedName>
        <fullName evidence="1">CLUMA_CG000477, isoform A</fullName>
    </submittedName>
</protein>
<dbReference type="Proteomes" id="UP000183832">
    <property type="component" value="Unassembled WGS sequence"/>
</dbReference>
<reference evidence="1 2" key="1">
    <citation type="submission" date="2015-04" db="EMBL/GenBank/DDBJ databases">
        <authorList>
            <person name="Syromyatnikov M.Y."/>
            <person name="Popov V.N."/>
        </authorList>
    </citation>
    <scope>NUCLEOTIDE SEQUENCE [LARGE SCALE GENOMIC DNA]</scope>
</reference>
<gene>
    <name evidence="1" type="ORF">CLUMA_CG000477</name>
</gene>
<keyword evidence="2" id="KW-1185">Reference proteome</keyword>